<accession>A0ABP6AW76</accession>
<feature type="chain" id="PRO_5046650914" evidence="2">
    <location>
        <begin position="32"/>
        <end position="199"/>
    </location>
</feature>
<evidence type="ECO:0000313" key="4">
    <source>
        <dbReference type="Proteomes" id="UP001499978"/>
    </source>
</evidence>
<evidence type="ECO:0000313" key="3">
    <source>
        <dbReference type="EMBL" id="GAA2524902.1"/>
    </source>
</evidence>
<name>A0ABP6AW76_9ACTN</name>
<reference evidence="4" key="1">
    <citation type="journal article" date="2019" name="Int. J. Syst. Evol. Microbiol.">
        <title>The Global Catalogue of Microorganisms (GCM) 10K type strain sequencing project: providing services to taxonomists for standard genome sequencing and annotation.</title>
        <authorList>
            <consortium name="The Broad Institute Genomics Platform"/>
            <consortium name="The Broad Institute Genome Sequencing Center for Infectious Disease"/>
            <person name="Wu L."/>
            <person name="Ma J."/>
        </authorList>
    </citation>
    <scope>NUCLEOTIDE SEQUENCE [LARGE SCALE GENOMIC DNA]</scope>
    <source>
        <strain evidence="4">JCM 3367</strain>
    </source>
</reference>
<evidence type="ECO:0000256" key="1">
    <source>
        <dbReference type="SAM" id="MobiDB-lite"/>
    </source>
</evidence>
<dbReference type="RefSeq" id="WP_344172391.1">
    <property type="nucleotide sequence ID" value="NZ_BAAARY010000010.1"/>
</dbReference>
<gene>
    <name evidence="3" type="ORF">GCM10010201_24460</name>
</gene>
<proteinExistence type="predicted"/>
<feature type="region of interest" description="Disordered" evidence="1">
    <location>
        <begin position="34"/>
        <end position="59"/>
    </location>
</feature>
<dbReference type="Proteomes" id="UP001499978">
    <property type="component" value="Unassembled WGS sequence"/>
</dbReference>
<feature type="signal peptide" evidence="2">
    <location>
        <begin position="1"/>
        <end position="31"/>
    </location>
</feature>
<protein>
    <submittedName>
        <fullName evidence="3">Uncharacterized protein</fullName>
    </submittedName>
</protein>
<comment type="caution">
    <text evidence="3">The sequence shown here is derived from an EMBL/GenBank/DDBJ whole genome shotgun (WGS) entry which is preliminary data.</text>
</comment>
<organism evidence="3 4">
    <name type="scientific">Pilimelia columellifera subsp. columellifera</name>
    <dbReference type="NCBI Taxonomy" id="706583"/>
    <lineage>
        <taxon>Bacteria</taxon>
        <taxon>Bacillati</taxon>
        <taxon>Actinomycetota</taxon>
        <taxon>Actinomycetes</taxon>
        <taxon>Micromonosporales</taxon>
        <taxon>Micromonosporaceae</taxon>
        <taxon>Pilimelia</taxon>
    </lineage>
</organism>
<feature type="compositionally biased region" description="Basic and acidic residues" evidence="1">
    <location>
        <begin position="40"/>
        <end position="57"/>
    </location>
</feature>
<sequence>MDISRPRAWLMMSLASVLGAGVVAAPTSARAAASHAQHVVVDDRPRPQPASEPDHGPTARVMQWATGGTDSAPDDLAPSDVRTIWDGAVAARRAAQRACYIPTHMLDALRQISDGTLAPEVRNRDVVIWQGRGKEPRTTARKWAGSAEFRVERPGKPNEHRILIHPSGRIGFTMNHYSKIREYHPRGDCGCAAQGSRRT</sequence>
<dbReference type="EMBL" id="BAAARY010000010">
    <property type="protein sequence ID" value="GAA2524902.1"/>
    <property type="molecule type" value="Genomic_DNA"/>
</dbReference>
<keyword evidence="2" id="KW-0732">Signal</keyword>
<keyword evidence="4" id="KW-1185">Reference proteome</keyword>
<evidence type="ECO:0000256" key="2">
    <source>
        <dbReference type="SAM" id="SignalP"/>
    </source>
</evidence>